<feature type="signal peptide" evidence="1">
    <location>
        <begin position="1"/>
        <end position="23"/>
    </location>
</feature>
<name>A0A5C5VS29_9BACT</name>
<evidence type="ECO:0000313" key="3">
    <source>
        <dbReference type="Proteomes" id="UP000318995"/>
    </source>
</evidence>
<keyword evidence="3" id="KW-1185">Reference proteome</keyword>
<evidence type="ECO:0000313" key="2">
    <source>
        <dbReference type="EMBL" id="TWT41408.1"/>
    </source>
</evidence>
<gene>
    <name evidence="2" type="ORF">Pla111_31230</name>
</gene>
<reference evidence="2 3" key="1">
    <citation type="submission" date="2019-02" db="EMBL/GenBank/DDBJ databases">
        <title>Deep-cultivation of Planctomycetes and their phenomic and genomic characterization uncovers novel biology.</title>
        <authorList>
            <person name="Wiegand S."/>
            <person name="Jogler M."/>
            <person name="Boedeker C."/>
            <person name="Pinto D."/>
            <person name="Vollmers J."/>
            <person name="Rivas-Marin E."/>
            <person name="Kohn T."/>
            <person name="Peeters S.H."/>
            <person name="Heuer A."/>
            <person name="Rast P."/>
            <person name="Oberbeckmann S."/>
            <person name="Bunk B."/>
            <person name="Jeske O."/>
            <person name="Meyerdierks A."/>
            <person name="Storesund J.E."/>
            <person name="Kallscheuer N."/>
            <person name="Luecker S."/>
            <person name="Lage O.M."/>
            <person name="Pohl T."/>
            <person name="Merkel B.J."/>
            <person name="Hornburger P."/>
            <person name="Mueller R.-W."/>
            <person name="Bruemmer F."/>
            <person name="Labrenz M."/>
            <person name="Spormann A.M."/>
            <person name="Op Den Camp H."/>
            <person name="Overmann J."/>
            <person name="Amann R."/>
            <person name="Jetten M.S.M."/>
            <person name="Mascher T."/>
            <person name="Medema M.H."/>
            <person name="Devos D.P."/>
            <person name="Kaster A.-K."/>
            <person name="Ovreas L."/>
            <person name="Rohde M."/>
            <person name="Galperin M.Y."/>
            <person name="Jogler C."/>
        </authorList>
    </citation>
    <scope>NUCLEOTIDE SEQUENCE [LARGE SCALE GENOMIC DNA]</scope>
    <source>
        <strain evidence="2 3">Pla111</strain>
    </source>
</reference>
<evidence type="ECO:0000256" key="1">
    <source>
        <dbReference type="SAM" id="SignalP"/>
    </source>
</evidence>
<dbReference type="Proteomes" id="UP000318995">
    <property type="component" value="Unassembled WGS sequence"/>
</dbReference>
<accession>A0A5C5VS29</accession>
<keyword evidence="1" id="KW-0732">Signal</keyword>
<proteinExistence type="predicted"/>
<dbReference type="AlphaFoldDB" id="A0A5C5VS29"/>
<feature type="chain" id="PRO_5022724280" evidence="1">
    <location>
        <begin position="24"/>
        <end position="55"/>
    </location>
</feature>
<comment type="caution">
    <text evidence="2">The sequence shown here is derived from an EMBL/GenBank/DDBJ whole genome shotgun (WGS) entry which is preliminary data.</text>
</comment>
<dbReference type="EMBL" id="SJPH01000009">
    <property type="protein sequence ID" value="TWT41408.1"/>
    <property type="molecule type" value="Genomic_DNA"/>
</dbReference>
<organism evidence="2 3">
    <name type="scientific">Botrimarina hoheduenensis</name>
    <dbReference type="NCBI Taxonomy" id="2528000"/>
    <lineage>
        <taxon>Bacteria</taxon>
        <taxon>Pseudomonadati</taxon>
        <taxon>Planctomycetota</taxon>
        <taxon>Planctomycetia</taxon>
        <taxon>Pirellulales</taxon>
        <taxon>Lacipirellulaceae</taxon>
        <taxon>Botrimarina</taxon>
    </lineage>
</organism>
<sequence precursor="true">MWSDSFALALHLLILLATPRATACPSTVRLALVYRKLSTGLPAGIHAYQVLVEQP</sequence>
<protein>
    <submittedName>
        <fullName evidence="2">Uncharacterized protein</fullName>
    </submittedName>
</protein>